<sequence length="205" mass="23582">MQRLNKVRLSGRAGEIVFSHEHYGRYYYKFMLTVIRKSGAVDMFPIVIEDSIVRDNNYNGKEVVVTGAIRSMDTSKNPNKHHNVSYIAADEVEILDEQVPDGDINKVEFIARSCTKEPYAKLTSVTHRKVSNLFVAIPREYSERADFIRCTLWGKGADLAVEVKRNDYIKVSGRLMSRDVYVNGEEMESVYEISVKEMEKLEDEE</sequence>
<dbReference type="Pfam" id="PF00436">
    <property type="entry name" value="SSB"/>
    <property type="match status" value="1"/>
</dbReference>
<protein>
    <submittedName>
        <fullName evidence="3">Single strand binding protein</fullName>
    </submittedName>
</protein>
<reference evidence="3" key="1">
    <citation type="journal article" date="2021" name="Proc. Natl. Acad. Sci. U.S.A.">
        <title>A Catalog of Tens of Thousands of Viruses from Human Metagenomes Reveals Hidden Associations with Chronic Diseases.</title>
        <authorList>
            <person name="Tisza M.J."/>
            <person name="Buck C.B."/>
        </authorList>
    </citation>
    <scope>NUCLEOTIDE SEQUENCE</scope>
    <source>
        <strain evidence="3">CtDYl1</strain>
    </source>
</reference>
<dbReference type="InterPro" id="IPR012340">
    <property type="entry name" value="NA-bd_OB-fold"/>
</dbReference>
<organism evidence="3">
    <name type="scientific">virus sp. ctDYl1</name>
    <dbReference type="NCBI Taxonomy" id="2826795"/>
    <lineage>
        <taxon>Viruses</taxon>
    </lineage>
</organism>
<dbReference type="GO" id="GO:0003697">
    <property type="term" value="F:single-stranded DNA binding"/>
    <property type="evidence" value="ECO:0007669"/>
    <property type="project" value="InterPro"/>
</dbReference>
<evidence type="ECO:0000313" key="3">
    <source>
        <dbReference type="EMBL" id="DAE27821.1"/>
    </source>
</evidence>
<keyword evidence="1 2" id="KW-0238">DNA-binding</keyword>
<proteinExistence type="predicted"/>
<dbReference type="EMBL" id="BK015846">
    <property type="protein sequence ID" value="DAE27821.1"/>
    <property type="molecule type" value="Genomic_DNA"/>
</dbReference>
<dbReference type="SUPFAM" id="SSF50249">
    <property type="entry name" value="Nucleic acid-binding proteins"/>
    <property type="match status" value="2"/>
</dbReference>
<dbReference type="InterPro" id="IPR000424">
    <property type="entry name" value="Primosome_PriB/ssb"/>
</dbReference>
<dbReference type="PROSITE" id="PS50935">
    <property type="entry name" value="SSB"/>
    <property type="match status" value="2"/>
</dbReference>
<dbReference type="Gene3D" id="2.40.50.140">
    <property type="entry name" value="Nucleic acid-binding proteins"/>
    <property type="match status" value="2"/>
</dbReference>
<evidence type="ECO:0000256" key="1">
    <source>
        <dbReference type="ARBA" id="ARBA00023125"/>
    </source>
</evidence>
<evidence type="ECO:0000256" key="2">
    <source>
        <dbReference type="PROSITE-ProRule" id="PRU00252"/>
    </source>
</evidence>
<name>A0A8S5R9T6_9VIRU</name>
<accession>A0A8S5R9T6</accession>